<feature type="domain" description="Type II/III secretion system secretin-like" evidence="4">
    <location>
        <begin position="358"/>
        <end position="521"/>
    </location>
</feature>
<accession>A0A2M7FXH7</accession>
<name>A0A2M7FXH7_9BACT</name>
<comment type="caution">
    <text evidence="5">The sequence shown here is derived from an EMBL/GenBank/DDBJ whole genome shotgun (WGS) entry which is preliminary data.</text>
</comment>
<organism evidence="5 6">
    <name type="scientific">bacterium (Candidatus Blackallbacteria) CG17_big_fil_post_rev_8_21_14_2_50_48_46</name>
    <dbReference type="NCBI Taxonomy" id="2014261"/>
    <lineage>
        <taxon>Bacteria</taxon>
        <taxon>Candidatus Blackallbacteria</taxon>
    </lineage>
</organism>
<feature type="region of interest" description="Disordered" evidence="2">
    <location>
        <begin position="93"/>
        <end position="125"/>
    </location>
</feature>
<feature type="signal peptide" evidence="3">
    <location>
        <begin position="1"/>
        <end position="26"/>
    </location>
</feature>
<dbReference type="InterPro" id="IPR050810">
    <property type="entry name" value="Bact_Secretion_Sys_Channel"/>
</dbReference>
<feature type="chain" id="PRO_5014656634" description="Type II/III secretion system secretin-like domain-containing protein" evidence="3">
    <location>
        <begin position="27"/>
        <end position="523"/>
    </location>
</feature>
<evidence type="ECO:0000256" key="3">
    <source>
        <dbReference type="SAM" id="SignalP"/>
    </source>
</evidence>
<dbReference type="InterPro" id="IPR001775">
    <property type="entry name" value="GspD/PilQ"/>
</dbReference>
<sequence length="523" mass="55181">MQKFNHLVAATLAVCATFGPISGAWAVNTVVNAPVAGSSDPLTIRKAFQLESDPLISLTLRDASAEAVLRTLAQRANLSLVFMSSNAGSGSAAAASTPEASAPANDLEDDLDAPPAAASSSSSQSSAMGQRIPFLELRSIPLSEAFALVLQMTGLVARRVYNTLLISTPEKMEQMGFSSPLIKTYTVYNQLTSAGSGSAGGGATAASQPINTQLETIFKSRGLNPLPKMIVDPRTTTLILIGTQEAIDIADRMIPILDQALPQVMVEIKLIELTKRGSEELGFAYGFSQGKFGFSYNQTTSTAAAAGGGAGGITPNPINLISQNAAFLGNPVTGTDRSGLSFNSLADFTPNFNVRLNALIQNSQARLLTSPRMAIQHGVKGVFDSTTEVPILSTTVTATAATETVQTLPIGEKMDITPYIDVENGMITMKVKPDISTRGQTVTVGAQSVPEKGKRMVETTLRVRDGESAVIGGLMRTITNESKSKVPVLGDIPFLGGLFTNTKIEKEDVEVLIMITPRIIKNE</sequence>
<reference evidence="5 6" key="1">
    <citation type="submission" date="2017-09" db="EMBL/GenBank/DDBJ databases">
        <title>Depth-based differentiation of microbial function through sediment-hosted aquifers and enrichment of novel symbionts in the deep terrestrial subsurface.</title>
        <authorList>
            <person name="Probst A.J."/>
            <person name="Ladd B."/>
            <person name="Jarett J.K."/>
            <person name="Geller-Mcgrath D.E."/>
            <person name="Sieber C.M."/>
            <person name="Emerson J.B."/>
            <person name="Anantharaman K."/>
            <person name="Thomas B.C."/>
            <person name="Malmstrom R."/>
            <person name="Stieglmeier M."/>
            <person name="Klingl A."/>
            <person name="Woyke T."/>
            <person name="Ryan C.M."/>
            <person name="Banfield J.F."/>
        </authorList>
    </citation>
    <scope>NUCLEOTIDE SEQUENCE [LARGE SCALE GENOMIC DNA]</scope>
    <source>
        <strain evidence="5">CG17_big_fil_post_rev_8_21_14_2_50_48_46</strain>
    </source>
</reference>
<dbReference type="GO" id="GO:0009306">
    <property type="term" value="P:protein secretion"/>
    <property type="evidence" value="ECO:0007669"/>
    <property type="project" value="InterPro"/>
</dbReference>
<dbReference type="InterPro" id="IPR004846">
    <property type="entry name" value="T2SS/T3SS_dom"/>
</dbReference>
<dbReference type="AlphaFoldDB" id="A0A2M7FXH7"/>
<dbReference type="Proteomes" id="UP000231019">
    <property type="component" value="Unassembled WGS sequence"/>
</dbReference>
<evidence type="ECO:0000259" key="4">
    <source>
        <dbReference type="Pfam" id="PF00263"/>
    </source>
</evidence>
<feature type="compositionally biased region" description="Low complexity" evidence="2">
    <location>
        <begin position="113"/>
        <end position="125"/>
    </location>
</feature>
<evidence type="ECO:0000256" key="1">
    <source>
        <dbReference type="RuleBase" id="RU004003"/>
    </source>
</evidence>
<evidence type="ECO:0000256" key="2">
    <source>
        <dbReference type="SAM" id="MobiDB-lite"/>
    </source>
</evidence>
<evidence type="ECO:0000313" key="5">
    <source>
        <dbReference type="EMBL" id="PIW13951.1"/>
    </source>
</evidence>
<dbReference type="PANTHER" id="PTHR30332:SF17">
    <property type="entry name" value="TYPE IV PILIATION SYSTEM PROTEIN DR_0774-RELATED"/>
    <property type="match status" value="1"/>
</dbReference>
<gene>
    <name evidence="5" type="ORF">COW36_23195</name>
</gene>
<evidence type="ECO:0000313" key="6">
    <source>
        <dbReference type="Proteomes" id="UP000231019"/>
    </source>
</evidence>
<comment type="similarity">
    <text evidence="1">Belongs to the bacterial secretin family.</text>
</comment>
<dbReference type="Pfam" id="PF00263">
    <property type="entry name" value="Secretin"/>
    <property type="match status" value="1"/>
</dbReference>
<dbReference type="GO" id="GO:0015627">
    <property type="term" value="C:type II protein secretion system complex"/>
    <property type="evidence" value="ECO:0007669"/>
    <property type="project" value="TreeGrafter"/>
</dbReference>
<protein>
    <recommendedName>
        <fullName evidence="4">Type II/III secretion system secretin-like domain-containing protein</fullName>
    </recommendedName>
</protein>
<feature type="compositionally biased region" description="Low complexity" evidence="2">
    <location>
        <begin position="93"/>
        <end position="105"/>
    </location>
</feature>
<dbReference type="EMBL" id="PFFQ01000065">
    <property type="protein sequence ID" value="PIW13951.1"/>
    <property type="molecule type" value="Genomic_DNA"/>
</dbReference>
<dbReference type="PROSITE" id="PS00875">
    <property type="entry name" value="T2SP_D"/>
    <property type="match status" value="1"/>
</dbReference>
<dbReference type="PRINTS" id="PR00811">
    <property type="entry name" value="BCTERIALGSPD"/>
</dbReference>
<dbReference type="InterPro" id="IPR004845">
    <property type="entry name" value="T2SS_GspD_CS"/>
</dbReference>
<keyword evidence="3" id="KW-0732">Signal</keyword>
<dbReference type="PANTHER" id="PTHR30332">
    <property type="entry name" value="PROBABLE GENERAL SECRETION PATHWAY PROTEIN D"/>
    <property type="match status" value="1"/>
</dbReference>
<proteinExistence type="inferred from homology"/>